<dbReference type="PANTHER" id="PTHR30250">
    <property type="entry name" value="PST FAMILY PREDICTED COLANIC ACID TRANSPORTER"/>
    <property type="match status" value="1"/>
</dbReference>
<dbReference type="AlphaFoldDB" id="A0A346CLN0"/>
<evidence type="ECO:0000256" key="2">
    <source>
        <dbReference type="ARBA" id="ARBA00007430"/>
    </source>
</evidence>
<reference evidence="8" key="1">
    <citation type="submission" date="2018-06" db="EMBL/GenBank/DDBJ databases">
        <title>Development of a Molecular Serotyping Scheme and a Multiplexed Luminex-Based Array for Providencia.</title>
        <authorList>
            <person name="Du Y."/>
            <person name="Liu B."/>
        </authorList>
    </citation>
    <scope>NUCLEOTIDE SEQUENCE</scope>
</reference>
<feature type="transmembrane region" description="Helical" evidence="7">
    <location>
        <begin position="149"/>
        <end position="168"/>
    </location>
</feature>
<feature type="transmembrane region" description="Helical" evidence="7">
    <location>
        <begin position="81"/>
        <end position="104"/>
    </location>
</feature>
<dbReference type="CDD" id="cd13127">
    <property type="entry name" value="MATE_tuaB_like"/>
    <property type="match status" value="1"/>
</dbReference>
<keyword evidence="4 7" id="KW-0812">Transmembrane</keyword>
<evidence type="ECO:0000256" key="4">
    <source>
        <dbReference type="ARBA" id="ARBA00022692"/>
    </source>
</evidence>
<evidence type="ECO:0000256" key="5">
    <source>
        <dbReference type="ARBA" id="ARBA00022989"/>
    </source>
</evidence>
<keyword evidence="3" id="KW-1003">Cell membrane</keyword>
<dbReference type="InterPro" id="IPR050833">
    <property type="entry name" value="Poly_Biosynth_Transport"/>
</dbReference>
<dbReference type="EMBL" id="MH444270">
    <property type="protein sequence ID" value="AXL96504.1"/>
    <property type="molecule type" value="Genomic_DNA"/>
</dbReference>
<feature type="transmembrane region" description="Helical" evidence="7">
    <location>
        <begin position="45"/>
        <end position="69"/>
    </location>
</feature>
<dbReference type="Pfam" id="PF13440">
    <property type="entry name" value="Polysacc_synt_3"/>
    <property type="match status" value="1"/>
</dbReference>
<protein>
    <submittedName>
        <fullName evidence="8">O antigen translocase</fullName>
    </submittedName>
</protein>
<evidence type="ECO:0000313" key="8">
    <source>
        <dbReference type="EMBL" id="AXL96504.1"/>
    </source>
</evidence>
<name>A0A346CLN0_PROST</name>
<evidence type="ECO:0000256" key="7">
    <source>
        <dbReference type="SAM" id="Phobius"/>
    </source>
</evidence>
<evidence type="ECO:0000256" key="3">
    <source>
        <dbReference type="ARBA" id="ARBA00022475"/>
    </source>
</evidence>
<evidence type="ECO:0000256" key="1">
    <source>
        <dbReference type="ARBA" id="ARBA00004651"/>
    </source>
</evidence>
<comment type="subcellular location">
    <subcellularLocation>
        <location evidence="1">Cell membrane</location>
        <topology evidence="1">Multi-pass membrane protein</topology>
    </subcellularLocation>
</comment>
<feature type="transmembrane region" description="Helical" evidence="7">
    <location>
        <begin position="116"/>
        <end position="137"/>
    </location>
</feature>
<keyword evidence="5 7" id="KW-1133">Transmembrane helix</keyword>
<gene>
    <name evidence="8" type="primary">wzx</name>
</gene>
<comment type="similarity">
    <text evidence="2">Belongs to the polysaccharide synthase family.</text>
</comment>
<evidence type="ECO:0000256" key="6">
    <source>
        <dbReference type="ARBA" id="ARBA00023136"/>
    </source>
</evidence>
<organism evidence="8">
    <name type="scientific">Providencia stuartii</name>
    <dbReference type="NCBI Taxonomy" id="588"/>
    <lineage>
        <taxon>Bacteria</taxon>
        <taxon>Pseudomonadati</taxon>
        <taxon>Pseudomonadota</taxon>
        <taxon>Gammaproteobacteria</taxon>
        <taxon>Enterobacterales</taxon>
        <taxon>Morganellaceae</taxon>
        <taxon>Providencia</taxon>
    </lineage>
</organism>
<feature type="transmembrane region" description="Helical" evidence="7">
    <location>
        <begin position="284"/>
        <end position="308"/>
    </location>
</feature>
<dbReference type="GO" id="GO:0005886">
    <property type="term" value="C:plasma membrane"/>
    <property type="evidence" value="ECO:0007669"/>
    <property type="project" value="UniProtKB-SubCell"/>
</dbReference>
<feature type="transmembrane region" description="Helical" evidence="7">
    <location>
        <begin position="174"/>
        <end position="192"/>
    </location>
</feature>
<feature type="transmembrane region" description="Helical" evidence="7">
    <location>
        <begin position="320"/>
        <end position="343"/>
    </location>
</feature>
<feature type="transmembrane region" description="Helical" evidence="7">
    <location>
        <begin position="439"/>
        <end position="463"/>
    </location>
</feature>
<proteinExistence type="inferred from homology"/>
<feature type="transmembrane region" description="Helical" evidence="7">
    <location>
        <begin position="412"/>
        <end position="433"/>
    </location>
</feature>
<accession>A0A346CLN0</accession>
<feature type="transmembrane region" description="Helical" evidence="7">
    <location>
        <begin position="21"/>
        <end position="39"/>
    </location>
</feature>
<dbReference type="PANTHER" id="PTHR30250:SF10">
    <property type="entry name" value="LIPOPOLYSACCHARIDE BIOSYNTHESIS PROTEIN WZXC"/>
    <property type="match status" value="1"/>
</dbReference>
<sequence>MDSNLKQKTTSGLKWSAIERLATQAIQLVVMLVLARMLGPQAFGLIGMLAIFIAVSQVFVDSGLSSALIRKLDRTELDYSTAFYFNIAIALVCYLILYISAPYIADFYKQPELTSLTRVLALVIIINALAIIQRTKLSINMDFKTQAKASLAAVCISSIVAFTMAYYGFGVWSLVGQTITYTLCNVIFLNILHKWLPKLSFNFDSFKQLFGFGSKLMLSGLIDSIYQNIYQIVIGKKFNVLDVGYFTQANQLVRTPAITMTSIIQRVTYPMLSSIQNDEQRLNYAYLLTLRLSAAVIFPLLFGLAVVADPLIPELLGYEWKSASLLTSILATGLLLYPIHAINLNYLQVKGRSDLFLKLEIIKKVITTIILFITIPYGINAICIGIVIQSYLALVINTYYNGKIGSLSGSSQLRALLPIWLIAITTCSIAWLITSLISVSPWISIILIIIMATLFYILSIRFLQKDLYNHIMLNILPKKLTKNHE</sequence>
<keyword evidence="6 7" id="KW-0472">Membrane</keyword>